<evidence type="ECO:0000313" key="3">
    <source>
        <dbReference type="Proteomes" id="UP000597617"/>
    </source>
</evidence>
<name>A0ABS0IP06_9BACT</name>
<dbReference type="Pfam" id="PF04607">
    <property type="entry name" value="RelA_SpoT"/>
    <property type="match status" value="1"/>
</dbReference>
<dbReference type="PANTHER" id="PTHR41773:SF1">
    <property type="entry name" value="RELA_SPOT DOMAIN-CONTAINING PROTEIN"/>
    <property type="match status" value="1"/>
</dbReference>
<reference evidence="2 3" key="1">
    <citation type="submission" date="2020-11" db="EMBL/GenBank/DDBJ databases">
        <authorList>
            <person name="Kim M.K."/>
        </authorList>
    </citation>
    <scope>NUCLEOTIDE SEQUENCE [LARGE SCALE GENOMIC DNA]</scope>
    <source>
        <strain evidence="2 3">BT683</strain>
    </source>
</reference>
<dbReference type="EMBL" id="JADQDQ010000017">
    <property type="protein sequence ID" value="MBF9239779.1"/>
    <property type="molecule type" value="Genomic_DNA"/>
</dbReference>
<sequence>MLEKVVRKRLESKERIITVNNYEEELTDLAGIRILHLFKGDWQRIHKFITNTWELLEAPTAYYRKGDSGEVLSMFTKQNCEVKEHPAGYRSVHYIVETSPTKTKRYVEIQVRTIFE</sequence>
<accession>A0ABS0IP06</accession>
<dbReference type="SUPFAM" id="SSF81301">
    <property type="entry name" value="Nucleotidyltransferase"/>
    <property type="match status" value="1"/>
</dbReference>
<dbReference type="PANTHER" id="PTHR41773">
    <property type="entry name" value="GTP PYROPHOSPHATASE-RELATED"/>
    <property type="match status" value="1"/>
</dbReference>
<organism evidence="2 3">
    <name type="scientific">Hymenobacter jeongseonensis</name>
    <dbReference type="NCBI Taxonomy" id="2791027"/>
    <lineage>
        <taxon>Bacteria</taxon>
        <taxon>Pseudomonadati</taxon>
        <taxon>Bacteroidota</taxon>
        <taxon>Cytophagia</taxon>
        <taxon>Cytophagales</taxon>
        <taxon>Hymenobacteraceae</taxon>
        <taxon>Hymenobacter</taxon>
    </lineage>
</organism>
<dbReference type="Proteomes" id="UP000597617">
    <property type="component" value="Unassembled WGS sequence"/>
</dbReference>
<protein>
    <submittedName>
        <fullName evidence="2">RelA/SpoT domain-containing protein</fullName>
    </submittedName>
</protein>
<feature type="domain" description="RelA/SpoT" evidence="1">
    <location>
        <begin position="8"/>
        <end position="116"/>
    </location>
</feature>
<comment type="caution">
    <text evidence="2">The sequence shown here is derived from an EMBL/GenBank/DDBJ whole genome shotgun (WGS) entry which is preliminary data.</text>
</comment>
<evidence type="ECO:0000259" key="1">
    <source>
        <dbReference type="SMART" id="SM00954"/>
    </source>
</evidence>
<dbReference type="InterPro" id="IPR043519">
    <property type="entry name" value="NT_sf"/>
</dbReference>
<proteinExistence type="predicted"/>
<dbReference type="CDD" id="cd05399">
    <property type="entry name" value="NT_Rel-Spo_like"/>
    <property type="match status" value="1"/>
</dbReference>
<keyword evidence="3" id="KW-1185">Reference proteome</keyword>
<evidence type="ECO:0000313" key="2">
    <source>
        <dbReference type="EMBL" id="MBF9239779.1"/>
    </source>
</evidence>
<dbReference type="Gene3D" id="3.30.460.10">
    <property type="entry name" value="Beta Polymerase, domain 2"/>
    <property type="match status" value="1"/>
</dbReference>
<dbReference type="SMART" id="SM00954">
    <property type="entry name" value="RelA_SpoT"/>
    <property type="match status" value="1"/>
</dbReference>
<dbReference type="InterPro" id="IPR007685">
    <property type="entry name" value="RelA_SpoT"/>
</dbReference>
<gene>
    <name evidence="2" type="ORF">I2I05_20465</name>
</gene>